<evidence type="ECO:0000256" key="6">
    <source>
        <dbReference type="ARBA" id="ARBA00022692"/>
    </source>
</evidence>
<comment type="subcellular location">
    <subcellularLocation>
        <location evidence="2">Cell membrane</location>
        <topology evidence="2">Multi-pass membrane protein</topology>
    </subcellularLocation>
</comment>
<evidence type="ECO:0000256" key="9">
    <source>
        <dbReference type="ARBA" id="ARBA00023136"/>
    </source>
</evidence>
<keyword evidence="8 13" id="KW-1133">Transmembrane helix</keyword>
<evidence type="ECO:0000256" key="10">
    <source>
        <dbReference type="ARBA" id="ARBA00031366"/>
    </source>
</evidence>
<keyword evidence="7" id="KW-1278">Translocase</keyword>
<organism evidence="14 15">
    <name type="scientific">Streptomyces glomeratus</name>
    <dbReference type="NCBI Taxonomy" id="284452"/>
    <lineage>
        <taxon>Bacteria</taxon>
        <taxon>Bacillati</taxon>
        <taxon>Actinomycetota</taxon>
        <taxon>Actinomycetes</taxon>
        <taxon>Kitasatosporales</taxon>
        <taxon>Streptomycetaceae</taxon>
        <taxon>Streptomyces</taxon>
    </lineage>
</organism>
<sequence>MKSEAYLFAGVALFFLLTDAAYIWFAREPAGIAALSVSFGMSSVISFFCLINYGRKGLRPEDRPDSEIRERSGTIDFFPPHSGYPVVTALGAAVIAVGIVYGVWIILVGFGLLWPGVLGMVFQFGTRESR</sequence>
<dbReference type="Pfam" id="PF12270">
    <property type="entry name" value="Cyt_c_ox_IV"/>
    <property type="match status" value="1"/>
</dbReference>
<comment type="function">
    <text evidence="1">Part of cytochrome c oxidase, its function is unknown.</text>
</comment>
<comment type="caution">
    <text evidence="14">The sequence shown here is derived from an EMBL/GenBank/DDBJ whole genome shotgun (WGS) entry which is preliminary data.</text>
</comment>
<evidence type="ECO:0000313" key="15">
    <source>
        <dbReference type="Proteomes" id="UP001501532"/>
    </source>
</evidence>
<comment type="catalytic activity">
    <reaction evidence="12">
        <text>4 Fe(II)-[cytochrome c] + O2 + 8 H(+)(in) = 4 Fe(III)-[cytochrome c] + 2 H2O + 4 H(+)(out)</text>
        <dbReference type="Rhea" id="RHEA:11436"/>
        <dbReference type="Rhea" id="RHEA-COMP:10350"/>
        <dbReference type="Rhea" id="RHEA-COMP:14399"/>
        <dbReference type="ChEBI" id="CHEBI:15377"/>
        <dbReference type="ChEBI" id="CHEBI:15378"/>
        <dbReference type="ChEBI" id="CHEBI:15379"/>
        <dbReference type="ChEBI" id="CHEBI:29033"/>
        <dbReference type="ChEBI" id="CHEBI:29034"/>
        <dbReference type="EC" id="7.1.1.9"/>
    </reaction>
</comment>
<evidence type="ECO:0000256" key="4">
    <source>
        <dbReference type="ARBA" id="ARBA00012949"/>
    </source>
</evidence>
<name>A0ABP6M3L0_9ACTN</name>
<feature type="transmembrane region" description="Helical" evidence="13">
    <location>
        <begin position="86"/>
        <end position="114"/>
    </location>
</feature>
<dbReference type="Proteomes" id="UP001501532">
    <property type="component" value="Unassembled WGS sequence"/>
</dbReference>
<dbReference type="EMBL" id="BAAAUF010000073">
    <property type="protein sequence ID" value="GAA3071230.1"/>
    <property type="molecule type" value="Genomic_DNA"/>
</dbReference>
<evidence type="ECO:0000256" key="11">
    <source>
        <dbReference type="ARBA" id="ARBA00031401"/>
    </source>
</evidence>
<evidence type="ECO:0000313" key="14">
    <source>
        <dbReference type="EMBL" id="GAA3071230.1"/>
    </source>
</evidence>
<evidence type="ECO:0000256" key="3">
    <source>
        <dbReference type="ARBA" id="ARBA00006870"/>
    </source>
</evidence>
<evidence type="ECO:0000256" key="8">
    <source>
        <dbReference type="ARBA" id="ARBA00022989"/>
    </source>
</evidence>
<accession>A0ABP6M3L0</accession>
<comment type="similarity">
    <text evidence="3">Belongs to the cytochrome c oxidase bacterial subunit CtaF family.</text>
</comment>
<dbReference type="EC" id="7.1.1.9" evidence="4"/>
<evidence type="ECO:0000256" key="7">
    <source>
        <dbReference type="ARBA" id="ARBA00022967"/>
    </source>
</evidence>
<dbReference type="PIRSF" id="PIRSF017385">
    <property type="entry name" value="CtaF"/>
    <property type="match status" value="1"/>
</dbReference>
<evidence type="ECO:0000256" key="1">
    <source>
        <dbReference type="ARBA" id="ARBA00002536"/>
    </source>
</evidence>
<keyword evidence="5" id="KW-1003">Cell membrane</keyword>
<evidence type="ECO:0000256" key="13">
    <source>
        <dbReference type="SAM" id="Phobius"/>
    </source>
</evidence>
<dbReference type="InterPro" id="IPR021050">
    <property type="entry name" value="Cyt_c_oxidase_su4_actinobac"/>
</dbReference>
<reference evidence="15" key="1">
    <citation type="journal article" date="2019" name="Int. J. Syst. Evol. Microbiol.">
        <title>The Global Catalogue of Microorganisms (GCM) 10K type strain sequencing project: providing services to taxonomists for standard genome sequencing and annotation.</title>
        <authorList>
            <consortium name="The Broad Institute Genomics Platform"/>
            <consortium name="The Broad Institute Genome Sequencing Center for Infectious Disease"/>
            <person name="Wu L."/>
            <person name="Ma J."/>
        </authorList>
    </citation>
    <scope>NUCLEOTIDE SEQUENCE [LARGE SCALE GENOMIC DNA]</scope>
    <source>
        <strain evidence="15">JCM 9091</strain>
    </source>
</reference>
<feature type="transmembrane region" description="Helical" evidence="13">
    <location>
        <begin position="30"/>
        <end position="53"/>
    </location>
</feature>
<keyword evidence="15" id="KW-1185">Reference proteome</keyword>
<protein>
    <recommendedName>
        <fullName evidence="4">cytochrome-c oxidase</fullName>
        <ecNumber evidence="4">7.1.1.9</ecNumber>
    </recommendedName>
    <alternativeName>
        <fullName evidence="11">Cytochrome aa3 subunit 4</fullName>
    </alternativeName>
    <alternativeName>
        <fullName evidence="10">Cytochrome c oxidase polypeptide IV</fullName>
    </alternativeName>
</protein>
<evidence type="ECO:0000256" key="5">
    <source>
        <dbReference type="ARBA" id="ARBA00022475"/>
    </source>
</evidence>
<gene>
    <name evidence="14" type="ORF">GCM10010448_62550</name>
</gene>
<keyword evidence="9 13" id="KW-0472">Membrane</keyword>
<proteinExistence type="inferred from homology"/>
<dbReference type="RefSeq" id="WP_234515583.1">
    <property type="nucleotide sequence ID" value="NZ_BAAAUF010000073.1"/>
</dbReference>
<evidence type="ECO:0000256" key="2">
    <source>
        <dbReference type="ARBA" id="ARBA00004651"/>
    </source>
</evidence>
<evidence type="ECO:0000256" key="12">
    <source>
        <dbReference type="ARBA" id="ARBA00047816"/>
    </source>
</evidence>
<keyword evidence="6 13" id="KW-0812">Transmembrane</keyword>